<reference evidence="2 3" key="1">
    <citation type="submission" date="2018-10" db="EMBL/GenBank/DDBJ databases">
        <title>A high-quality apple genome assembly.</title>
        <authorList>
            <person name="Hu J."/>
        </authorList>
    </citation>
    <scope>NUCLEOTIDE SEQUENCE [LARGE SCALE GENOMIC DNA]</scope>
    <source>
        <strain evidence="3">cv. HFTH1</strain>
        <tissue evidence="2">Young leaf</tissue>
    </source>
</reference>
<comment type="caution">
    <text evidence="2">The sequence shown here is derived from an EMBL/GenBank/DDBJ whole genome shotgun (WGS) entry which is preliminary data.</text>
</comment>
<feature type="region of interest" description="Disordered" evidence="1">
    <location>
        <begin position="1"/>
        <end position="111"/>
    </location>
</feature>
<dbReference type="AlphaFoldDB" id="A0A498K6L8"/>
<keyword evidence="3" id="KW-1185">Reference proteome</keyword>
<feature type="compositionally biased region" description="Basic and acidic residues" evidence="1">
    <location>
        <begin position="35"/>
        <end position="57"/>
    </location>
</feature>
<feature type="region of interest" description="Disordered" evidence="1">
    <location>
        <begin position="140"/>
        <end position="197"/>
    </location>
</feature>
<dbReference type="STRING" id="3750.A0A498K6L8"/>
<evidence type="ECO:0000256" key="1">
    <source>
        <dbReference type="SAM" id="MobiDB-lite"/>
    </source>
</evidence>
<feature type="compositionally biased region" description="Basic and acidic residues" evidence="1">
    <location>
        <begin position="185"/>
        <end position="197"/>
    </location>
</feature>
<sequence>MQSAVEKKKKEGEGEKASAAAGDGRSNSRGKRRRSDVTKGKGKGEVTKEETRQDFRCKGKRSSLPAGGNEKPDTCQCIVLGLPIPTTDNENPAKRPLHQKRKSKRSAGHLNGVLEMDNVECDKAVDLEVEYSMRVEERSCSAESVKEKGAKESENKNAEWDAKSWDEAVVNGSLKHGSSYEPEPCAEKRRKECRHQDSSYHSFLINKISGGWE</sequence>
<dbReference type="Proteomes" id="UP000290289">
    <property type="component" value="Chromosome 3"/>
</dbReference>
<feature type="compositionally biased region" description="Low complexity" evidence="1">
    <location>
        <begin position="17"/>
        <end position="27"/>
    </location>
</feature>
<accession>A0A498K6L8</accession>
<feature type="compositionally biased region" description="Basic and acidic residues" evidence="1">
    <location>
        <begin position="140"/>
        <end position="166"/>
    </location>
</feature>
<organism evidence="2 3">
    <name type="scientific">Malus domestica</name>
    <name type="common">Apple</name>
    <name type="synonym">Pyrus malus</name>
    <dbReference type="NCBI Taxonomy" id="3750"/>
    <lineage>
        <taxon>Eukaryota</taxon>
        <taxon>Viridiplantae</taxon>
        <taxon>Streptophyta</taxon>
        <taxon>Embryophyta</taxon>
        <taxon>Tracheophyta</taxon>
        <taxon>Spermatophyta</taxon>
        <taxon>Magnoliopsida</taxon>
        <taxon>eudicotyledons</taxon>
        <taxon>Gunneridae</taxon>
        <taxon>Pentapetalae</taxon>
        <taxon>rosids</taxon>
        <taxon>fabids</taxon>
        <taxon>Rosales</taxon>
        <taxon>Rosaceae</taxon>
        <taxon>Amygdaloideae</taxon>
        <taxon>Maleae</taxon>
        <taxon>Malus</taxon>
    </lineage>
</organism>
<evidence type="ECO:0000313" key="3">
    <source>
        <dbReference type="Proteomes" id="UP000290289"/>
    </source>
</evidence>
<protein>
    <submittedName>
        <fullName evidence="2">Uncharacterized protein</fullName>
    </submittedName>
</protein>
<gene>
    <name evidence="2" type="ORF">DVH24_003843</name>
</gene>
<feature type="compositionally biased region" description="Basic and acidic residues" evidence="1">
    <location>
        <begin position="1"/>
        <end position="16"/>
    </location>
</feature>
<name>A0A498K6L8_MALDO</name>
<dbReference type="EMBL" id="RDQH01000329">
    <property type="protein sequence ID" value="RXI03191.1"/>
    <property type="molecule type" value="Genomic_DNA"/>
</dbReference>
<feature type="compositionally biased region" description="Basic residues" evidence="1">
    <location>
        <begin position="95"/>
        <end position="107"/>
    </location>
</feature>
<evidence type="ECO:0000313" key="2">
    <source>
        <dbReference type="EMBL" id="RXI03191.1"/>
    </source>
</evidence>
<proteinExistence type="predicted"/>